<feature type="transmembrane region" description="Helical" evidence="6">
    <location>
        <begin position="594"/>
        <end position="624"/>
    </location>
</feature>
<gene>
    <name evidence="9" type="ORF">ACEWY4_010995</name>
</gene>
<dbReference type="InterPro" id="IPR049452">
    <property type="entry name" value="Anoctamin_TM"/>
</dbReference>
<evidence type="ECO:0000256" key="6">
    <source>
        <dbReference type="RuleBase" id="RU280814"/>
    </source>
</evidence>
<name>A0ABD1K3H0_9TELE</name>
<dbReference type="InterPro" id="IPR007632">
    <property type="entry name" value="Anoctamin"/>
</dbReference>
<keyword evidence="10" id="KW-1185">Reference proteome</keyword>
<feature type="transmembrane region" description="Helical" evidence="6">
    <location>
        <begin position="644"/>
        <end position="665"/>
    </location>
</feature>
<evidence type="ECO:0000256" key="2">
    <source>
        <dbReference type="ARBA" id="ARBA00009671"/>
    </source>
</evidence>
<proteinExistence type="inferred from homology"/>
<feature type="transmembrane region" description="Helical" evidence="6">
    <location>
        <begin position="239"/>
        <end position="264"/>
    </location>
</feature>
<keyword evidence="5 6" id="KW-0472">Membrane</keyword>
<evidence type="ECO:0000313" key="10">
    <source>
        <dbReference type="Proteomes" id="UP001591681"/>
    </source>
</evidence>
<comment type="caution">
    <text evidence="9">The sequence shown here is derived from an EMBL/GenBank/DDBJ whole genome shotgun (WGS) entry which is preliminary data.</text>
</comment>
<keyword evidence="3 6" id="KW-0812">Transmembrane</keyword>
<evidence type="ECO:0000256" key="5">
    <source>
        <dbReference type="ARBA" id="ARBA00023136"/>
    </source>
</evidence>
<evidence type="ECO:0000256" key="4">
    <source>
        <dbReference type="ARBA" id="ARBA00022989"/>
    </source>
</evidence>
<dbReference type="EMBL" id="JBHFQA010000009">
    <property type="protein sequence ID" value="KAL2093683.1"/>
    <property type="molecule type" value="Genomic_DNA"/>
</dbReference>
<feature type="transmembrane region" description="Helical" evidence="6">
    <location>
        <begin position="414"/>
        <end position="439"/>
    </location>
</feature>
<evidence type="ECO:0000256" key="1">
    <source>
        <dbReference type="ARBA" id="ARBA00004141"/>
    </source>
</evidence>
<evidence type="ECO:0000256" key="3">
    <source>
        <dbReference type="ARBA" id="ARBA00022692"/>
    </source>
</evidence>
<comment type="similarity">
    <text evidence="2 6">Belongs to the anoctamin family.</text>
</comment>
<accession>A0ABD1K3H0</accession>
<dbReference type="PANTHER" id="PTHR12308:SF36">
    <property type="entry name" value="ANOCTAMIN"/>
    <property type="match status" value="1"/>
</dbReference>
<evidence type="ECO:0000313" key="9">
    <source>
        <dbReference type="EMBL" id="KAL2093683.1"/>
    </source>
</evidence>
<protein>
    <recommendedName>
        <fullName evidence="6">Anoctamin</fullName>
    </recommendedName>
</protein>
<evidence type="ECO:0000259" key="8">
    <source>
        <dbReference type="Pfam" id="PF04547"/>
    </source>
</evidence>
<reference evidence="9 10" key="1">
    <citation type="submission" date="2024-09" db="EMBL/GenBank/DDBJ databases">
        <title>A chromosome-level genome assembly of Gray's grenadier anchovy, Coilia grayii.</title>
        <authorList>
            <person name="Fu Z."/>
        </authorList>
    </citation>
    <scope>NUCLEOTIDE SEQUENCE [LARGE SCALE GENOMIC DNA]</scope>
    <source>
        <strain evidence="9">G4</strain>
        <tissue evidence="9">Muscle</tissue>
    </source>
</reference>
<feature type="region of interest" description="Disordered" evidence="7">
    <location>
        <begin position="1"/>
        <end position="32"/>
    </location>
</feature>
<feature type="compositionally biased region" description="Basic and acidic residues" evidence="7">
    <location>
        <begin position="1"/>
        <end position="19"/>
    </location>
</feature>
<dbReference type="Pfam" id="PF04547">
    <property type="entry name" value="Anoctamin"/>
    <property type="match status" value="1"/>
</dbReference>
<feature type="domain" description="Anoctamin transmembrane" evidence="8">
    <location>
        <begin position="229"/>
        <end position="678"/>
    </location>
</feature>
<dbReference type="Proteomes" id="UP001591681">
    <property type="component" value="Unassembled WGS sequence"/>
</dbReference>
<feature type="transmembrane region" description="Helical" evidence="6">
    <location>
        <begin position="296"/>
        <end position="316"/>
    </location>
</feature>
<organism evidence="9 10">
    <name type="scientific">Coilia grayii</name>
    <name type="common">Gray's grenadier anchovy</name>
    <dbReference type="NCBI Taxonomy" id="363190"/>
    <lineage>
        <taxon>Eukaryota</taxon>
        <taxon>Metazoa</taxon>
        <taxon>Chordata</taxon>
        <taxon>Craniata</taxon>
        <taxon>Vertebrata</taxon>
        <taxon>Euteleostomi</taxon>
        <taxon>Actinopterygii</taxon>
        <taxon>Neopterygii</taxon>
        <taxon>Teleostei</taxon>
        <taxon>Clupei</taxon>
        <taxon>Clupeiformes</taxon>
        <taxon>Clupeoidei</taxon>
        <taxon>Engraulidae</taxon>
        <taxon>Coilinae</taxon>
        <taxon>Coilia</taxon>
    </lineage>
</organism>
<feature type="transmembrane region" description="Helical" evidence="6">
    <location>
        <begin position="459"/>
        <end position="476"/>
    </location>
</feature>
<evidence type="ECO:0000256" key="7">
    <source>
        <dbReference type="SAM" id="MobiDB-lite"/>
    </source>
</evidence>
<dbReference type="GO" id="GO:0016020">
    <property type="term" value="C:membrane"/>
    <property type="evidence" value="ECO:0007669"/>
    <property type="project" value="UniProtKB-SubCell"/>
</dbReference>
<feature type="transmembrane region" description="Helical" evidence="6">
    <location>
        <begin position="550"/>
        <end position="573"/>
    </location>
</feature>
<feature type="transmembrane region" description="Helical" evidence="6">
    <location>
        <begin position="369"/>
        <end position="394"/>
    </location>
</feature>
<dbReference type="AlphaFoldDB" id="A0ABD1K3H0"/>
<sequence>MASPEKDPLPSDPPKDKKDPPKKKGTSDPTNWWISGWSPSPCSCCKSDCVEPLLLLLLGEKVEPNAKKWMMRLLAKSPTQGGAGLLVHPGEDDFSDVLLLSAPRCTLLQAAEDLGLCRADLHGEMAAFSFHNKQLFTNSDNMEEFLTPVERQYIIKYELESLRAVVDQRIPGVSAPLGHLKARDNVFQRLQKAGLVVDILPLHNRKQIATLRKEWYSHTKLWGQPLDCIQSYFGDSIAFYFSFLDFYTLALIPMALLGVVLALMPAETGKVTVIEDAEEPEVTQKDGAGEEWASPGGLVVMAMVSMLWSTLFLELWKRRSSMLAYRWGTNHLRERFAEPRPSFRGELGVNPVTKRVEPLFPAWQRQLRVALVSVPLVGVFLGMVVLGMSGFYWAQRRVQGWHEDSQSWTSAGLLYMPSVAHIVYTNMLGTLYGKVALALTEWENHREESAFQNHHTTKVLVFTFFNNFAVLFHIAFGKQDLALLQKRLSSLLIVTQLMNQVSEVVVPFVVDHFFNSPEPKEEDDDPEIDCILAQSNLPTFPGLFSEYIELLVQFGYLSLFSCVYPLTAFFLLLNNVTELRTDAYKICKLFRRPFAPPSASMGVWQTAFEILAYMSVMSNCWFLFMSPRLHEASLEAGLNTTQFLVVVVLVEHILIVVKLMMAYLIPDEPDCVRIQRERIEFNSMRALGQQVSMPQLLSTPPQPLLQPSTPAMHPFTCAYPQHVFHPYTPVPYPYTPVHHPFTPVLHPFTPVLHPFTSVPLQHVFHPSTPVLHPYTPVPHPYKPVPHPSTPVLHPYTPVLHPYIPVLHPATSFPL</sequence>
<comment type="subcellular location">
    <subcellularLocation>
        <location evidence="1 6">Membrane</location>
        <topology evidence="1 6">Multi-pass membrane protein</topology>
    </subcellularLocation>
</comment>
<keyword evidence="4 6" id="KW-1133">Transmembrane helix</keyword>
<dbReference type="PANTHER" id="PTHR12308">
    <property type="entry name" value="ANOCTAMIN"/>
    <property type="match status" value="1"/>
</dbReference>